<organism evidence="1 2">
    <name type="scientific">Emiliania huxleyi (strain CCMP1516)</name>
    <dbReference type="NCBI Taxonomy" id="280463"/>
    <lineage>
        <taxon>Eukaryota</taxon>
        <taxon>Haptista</taxon>
        <taxon>Haptophyta</taxon>
        <taxon>Prymnesiophyceae</taxon>
        <taxon>Isochrysidales</taxon>
        <taxon>Noelaerhabdaceae</taxon>
        <taxon>Emiliania</taxon>
    </lineage>
</organism>
<evidence type="ECO:0000313" key="1">
    <source>
        <dbReference type="EnsemblProtists" id="EOD33580"/>
    </source>
</evidence>
<dbReference type="GeneID" id="17278850"/>
<dbReference type="Proteomes" id="UP000013827">
    <property type="component" value="Unassembled WGS sequence"/>
</dbReference>
<dbReference type="RefSeq" id="XP_005786009.1">
    <property type="nucleotide sequence ID" value="XM_005785952.1"/>
</dbReference>
<evidence type="ECO:0000313" key="2">
    <source>
        <dbReference type="Proteomes" id="UP000013827"/>
    </source>
</evidence>
<reference evidence="2" key="1">
    <citation type="journal article" date="2013" name="Nature">
        <title>Pan genome of the phytoplankton Emiliania underpins its global distribution.</title>
        <authorList>
            <person name="Read B.A."/>
            <person name="Kegel J."/>
            <person name="Klute M.J."/>
            <person name="Kuo A."/>
            <person name="Lefebvre S.C."/>
            <person name="Maumus F."/>
            <person name="Mayer C."/>
            <person name="Miller J."/>
            <person name="Monier A."/>
            <person name="Salamov A."/>
            <person name="Young J."/>
            <person name="Aguilar M."/>
            <person name="Claverie J.M."/>
            <person name="Frickenhaus S."/>
            <person name="Gonzalez K."/>
            <person name="Herman E.K."/>
            <person name="Lin Y.C."/>
            <person name="Napier J."/>
            <person name="Ogata H."/>
            <person name="Sarno A.F."/>
            <person name="Shmutz J."/>
            <person name="Schroeder D."/>
            <person name="de Vargas C."/>
            <person name="Verret F."/>
            <person name="von Dassow P."/>
            <person name="Valentin K."/>
            <person name="Van de Peer Y."/>
            <person name="Wheeler G."/>
            <person name="Dacks J.B."/>
            <person name="Delwiche C.F."/>
            <person name="Dyhrman S.T."/>
            <person name="Glockner G."/>
            <person name="John U."/>
            <person name="Richards T."/>
            <person name="Worden A.Z."/>
            <person name="Zhang X."/>
            <person name="Grigoriev I.V."/>
            <person name="Allen A.E."/>
            <person name="Bidle K."/>
            <person name="Borodovsky M."/>
            <person name="Bowler C."/>
            <person name="Brownlee C."/>
            <person name="Cock J.M."/>
            <person name="Elias M."/>
            <person name="Gladyshev V.N."/>
            <person name="Groth M."/>
            <person name="Guda C."/>
            <person name="Hadaegh A."/>
            <person name="Iglesias-Rodriguez M.D."/>
            <person name="Jenkins J."/>
            <person name="Jones B.M."/>
            <person name="Lawson T."/>
            <person name="Leese F."/>
            <person name="Lindquist E."/>
            <person name="Lobanov A."/>
            <person name="Lomsadze A."/>
            <person name="Malik S.B."/>
            <person name="Marsh M.E."/>
            <person name="Mackinder L."/>
            <person name="Mock T."/>
            <person name="Mueller-Roeber B."/>
            <person name="Pagarete A."/>
            <person name="Parker M."/>
            <person name="Probert I."/>
            <person name="Quesneville H."/>
            <person name="Raines C."/>
            <person name="Rensing S.A."/>
            <person name="Riano-Pachon D.M."/>
            <person name="Richier S."/>
            <person name="Rokitta S."/>
            <person name="Shiraiwa Y."/>
            <person name="Soanes D.M."/>
            <person name="van der Giezen M."/>
            <person name="Wahlund T.M."/>
            <person name="Williams B."/>
            <person name="Wilson W."/>
            <person name="Wolfe G."/>
            <person name="Wurch L.L."/>
        </authorList>
    </citation>
    <scope>NUCLEOTIDE SEQUENCE</scope>
</reference>
<evidence type="ECO:0008006" key="3">
    <source>
        <dbReference type="Google" id="ProtNLM"/>
    </source>
</evidence>
<dbReference type="AlphaFoldDB" id="A0A0D3KCU5"/>
<accession>A0A0D3KCU5</accession>
<sequence length="408" mass="42004">MVAPIILLTPQFSASICGVTLSPILGLLGSLVAVVATALGNLLLPVLQGAISSAITSAIQIPSVDVPDIPPFPIESGQIAIDYGINTLYGEAGTIRSSADWPMTSTLSAPTWRAGRSFMAPRDLPAYPSVPVLTPASNGLVNAQVAEVVGDSFLASLWYLVWPTIAAGTTSSTATPFFCNLVWPTEAPGDDCPFPPLLVPAPRNDPLGVVLATVFNDLFGGKYPSGWNLAIMIPPVTTTFNSTPAPLGSIAAASSAKVYITASTSGDDSQQLLATLTSPISSRINVPTFDAATGTIGDFALSDLHVGDLNATFAPGVDHNTFVTDLLGQITALLNQPIADLISEVNKAIDAALPNIKLLIPPIQQAPLPTQDLHLDLTDAVLSAVGPAGGGAYLMGTANLDVSISPHA</sequence>
<dbReference type="KEGG" id="ehx:EMIHUDRAFT_229516"/>
<protein>
    <recommendedName>
        <fullName evidence="3">PE-PPE domain-containing protein</fullName>
    </recommendedName>
</protein>
<dbReference type="PaxDb" id="2903-EOD33580"/>
<keyword evidence="2" id="KW-1185">Reference proteome</keyword>
<dbReference type="EnsemblProtists" id="EOD33580">
    <property type="protein sequence ID" value="EOD33580"/>
    <property type="gene ID" value="EMIHUDRAFT_229516"/>
</dbReference>
<name>A0A0D3KCU5_EMIH1</name>
<proteinExistence type="predicted"/>
<reference evidence="1" key="2">
    <citation type="submission" date="2024-10" db="UniProtKB">
        <authorList>
            <consortium name="EnsemblProtists"/>
        </authorList>
    </citation>
    <scope>IDENTIFICATION</scope>
</reference>
<dbReference type="HOGENOM" id="CLU_675173_0_0_1"/>